<dbReference type="PANTHER" id="PTHR30535:SF34">
    <property type="entry name" value="MOLYBDATE-BINDING PROTEIN MOLA"/>
    <property type="match status" value="1"/>
</dbReference>
<dbReference type="NCBIfam" id="NF038402">
    <property type="entry name" value="TroA_like"/>
    <property type="match status" value="1"/>
</dbReference>
<name>A0A1F7RS09_9BACT</name>
<gene>
    <name evidence="3" type="ORF">A2149_07475</name>
</gene>
<dbReference type="Pfam" id="PF01497">
    <property type="entry name" value="Peripla_BP_2"/>
    <property type="match status" value="1"/>
</dbReference>
<dbReference type="Gene3D" id="3.40.50.1980">
    <property type="entry name" value="Nitrogenase molybdenum iron protein domain"/>
    <property type="match status" value="2"/>
</dbReference>
<reference evidence="3 4" key="1">
    <citation type="journal article" date="2016" name="Nat. Commun.">
        <title>Thousands of microbial genomes shed light on interconnected biogeochemical processes in an aquifer system.</title>
        <authorList>
            <person name="Anantharaman K."/>
            <person name="Brown C.T."/>
            <person name="Hug L.A."/>
            <person name="Sharon I."/>
            <person name="Castelle C.J."/>
            <person name="Probst A.J."/>
            <person name="Thomas B.C."/>
            <person name="Singh A."/>
            <person name="Wilkins M.J."/>
            <person name="Karaoz U."/>
            <person name="Brodie E.L."/>
            <person name="Williams K.H."/>
            <person name="Hubbard S.S."/>
            <person name="Banfield J.F."/>
        </authorList>
    </citation>
    <scope>NUCLEOTIDE SEQUENCE [LARGE SCALE GENOMIC DNA]</scope>
</reference>
<organism evidence="3 4">
    <name type="scientific">Candidatus Schekmanbacteria bacterium RBG_16_38_11</name>
    <dbReference type="NCBI Taxonomy" id="1817880"/>
    <lineage>
        <taxon>Bacteria</taxon>
        <taxon>Candidatus Schekmaniibacteriota</taxon>
    </lineage>
</organism>
<dbReference type="InterPro" id="IPR054828">
    <property type="entry name" value="Vit_B12_bind_prot"/>
</dbReference>
<dbReference type="PROSITE" id="PS50983">
    <property type="entry name" value="FE_B12_PBP"/>
    <property type="match status" value="1"/>
</dbReference>
<comment type="caution">
    <text evidence="3">The sequence shown here is derived from an EMBL/GenBank/DDBJ whole genome shotgun (WGS) entry which is preliminary data.</text>
</comment>
<protein>
    <recommendedName>
        <fullName evidence="2">Fe/B12 periplasmic-binding domain-containing protein</fullName>
    </recommendedName>
</protein>
<evidence type="ECO:0000259" key="2">
    <source>
        <dbReference type="PROSITE" id="PS50983"/>
    </source>
</evidence>
<accession>A0A1F7RS09</accession>
<dbReference type="Proteomes" id="UP000178435">
    <property type="component" value="Unassembled WGS sequence"/>
</dbReference>
<dbReference type="CDD" id="cd01144">
    <property type="entry name" value="BtuF"/>
    <property type="match status" value="1"/>
</dbReference>
<dbReference type="AlphaFoldDB" id="A0A1F7RS09"/>
<evidence type="ECO:0000256" key="1">
    <source>
        <dbReference type="ARBA" id="ARBA00022729"/>
    </source>
</evidence>
<dbReference type="GO" id="GO:0071281">
    <property type="term" value="P:cellular response to iron ion"/>
    <property type="evidence" value="ECO:0007669"/>
    <property type="project" value="TreeGrafter"/>
</dbReference>
<sequence>MKKIILITVVLFLICLITPSGGETARVFKDELGRAVTLEKAPQRIVSLAPNVTEILFALGLGDKVVGVTNFCNYPEEAKQKEKVGMLLNPNIEKILTLKPDLVVWNTEGENKQTFIKLSKLGLKIFIIGPRTIEALFNSIINVGNVCDKRKEAEDLVLSMKKRLSSIEEKLKGVKKVKVLFLLDLKPLISVSKNSFHGEMIEFAKGENIESSSPDRYPRISWEEVVKQRPDVIIVSNHREDFRKLFAEFKNSPAIRVTPAFENNRVHEVKSDLVDRLAPRIIYGFENLVKIIHPEAFFIEP</sequence>
<dbReference type="SUPFAM" id="SSF53807">
    <property type="entry name" value="Helical backbone' metal receptor"/>
    <property type="match status" value="1"/>
</dbReference>
<evidence type="ECO:0000313" key="4">
    <source>
        <dbReference type="Proteomes" id="UP000178435"/>
    </source>
</evidence>
<dbReference type="EMBL" id="MGDF01000178">
    <property type="protein sequence ID" value="OGL43677.1"/>
    <property type="molecule type" value="Genomic_DNA"/>
</dbReference>
<keyword evidence="1" id="KW-0732">Signal</keyword>
<proteinExistence type="predicted"/>
<evidence type="ECO:0000313" key="3">
    <source>
        <dbReference type="EMBL" id="OGL43677.1"/>
    </source>
</evidence>
<dbReference type="PANTHER" id="PTHR30535">
    <property type="entry name" value="VITAMIN B12-BINDING PROTEIN"/>
    <property type="match status" value="1"/>
</dbReference>
<dbReference type="InterPro" id="IPR050902">
    <property type="entry name" value="ABC_Transporter_SBP"/>
</dbReference>
<feature type="domain" description="Fe/B12 periplasmic-binding" evidence="2">
    <location>
        <begin position="44"/>
        <end position="296"/>
    </location>
</feature>
<dbReference type="InterPro" id="IPR002491">
    <property type="entry name" value="ABC_transptr_periplasmic_BD"/>
</dbReference>